<keyword evidence="1" id="KW-0472">Membrane</keyword>
<proteinExistence type="predicted"/>
<organism evidence="2 3">
    <name type="scientific">Parasphingorhabdus halotolerans</name>
    <dbReference type="NCBI Taxonomy" id="2725558"/>
    <lineage>
        <taxon>Bacteria</taxon>
        <taxon>Pseudomonadati</taxon>
        <taxon>Pseudomonadota</taxon>
        <taxon>Alphaproteobacteria</taxon>
        <taxon>Sphingomonadales</taxon>
        <taxon>Sphingomonadaceae</taxon>
        <taxon>Parasphingorhabdus</taxon>
    </lineage>
</organism>
<keyword evidence="1" id="KW-1133">Transmembrane helix</keyword>
<dbReference type="KEGG" id="phao:HF685_03620"/>
<keyword evidence="1" id="KW-0812">Transmembrane</keyword>
<protein>
    <submittedName>
        <fullName evidence="2">Uncharacterized protein</fullName>
    </submittedName>
</protein>
<feature type="transmembrane region" description="Helical" evidence="1">
    <location>
        <begin position="50"/>
        <end position="68"/>
    </location>
</feature>
<dbReference type="Proteomes" id="UP000501600">
    <property type="component" value="Chromosome"/>
</dbReference>
<gene>
    <name evidence="2" type="ORF">HF685_03620</name>
</gene>
<sequence length="69" mass="8169">MRKRSLVLREEGARHPFRLSLPREILQVAEEQVLAEAESSPEKFWQNEDLHLFLLSFVAFFTAFSIFIF</sequence>
<reference evidence="2 3" key="1">
    <citation type="submission" date="2020-04" db="EMBL/GenBank/DDBJ databases">
        <title>Genome sequence for Sphingorhabdus sp. strain M1.</title>
        <authorList>
            <person name="Park S.-J."/>
        </authorList>
    </citation>
    <scope>NUCLEOTIDE SEQUENCE [LARGE SCALE GENOMIC DNA]</scope>
    <source>
        <strain evidence="2 3">JK6</strain>
    </source>
</reference>
<accession>A0A6H2DPR3</accession>
<keyword evidence="3" id="KW-1185">Reference proteome</keyword>
<dbReference type="AlphaFoldDB" id="A0A6H2DPR3"/>
<evidence type="ECO:0000313" key="3">
    <source>
        <dbReference type="Proteomes" id="UP000501600"/>
    </source>
</evidence>
<name>A0A6H2DPR3_9SPHN</name>
<evidence type="ECO:0000256" key="1">
    <source>
        <dbReference type="SAM" id="Phobius"/>
    </source>
</evidence>
<evidence type="ECO:0000313" key="2">
    <source>
        <dbReference type="EMBL" id="QJB70649.1"/>
    </source>
</evidence>
<dbReference type="EMBL" id="CP051217">
    <property type="protein sequence ID" value="QJB70649.1"/>
    <property type="molecule type" value="Genomic_DNA"/>
</dbReference>